<gene>
    <name evidence="2" type="ORF">CVS27_05240</name>
</gene>
<feature type="transmembrane region" description="Helical" evidence="1">
    <location>
        <begin position="89"/>
        <end position="105"/>
    </location>
</feature>
<keyword evidence="1" id="KW-0812">Transmembrane</keyword>
<reference evidence="2 3" key="1">
    <citation type="submission" date="2018-01" db="EMBL/GenBank/DDBJ databases">
        <title>Arthrobacter sp. nov., from glaciers in China.</title>
        <authorList>
            <person name="Liu Q."/>
            <person name="Xin Y.-H."/>
        </authorList>
    </citation>
    <scope>NUCLEOTIDE SEQUENCE [LARGE SCALE GENOMIC DNA]</scope>
    <source>
        <strain evidence="2 3">HLT2-12-2</strain>
    </source>
</reference>
<keyword evidence="3" id="KW-1185">Reference proteome</keyword>
<feature type="transmembrane region" description="Helical" evidence="1">
    <location>
        <begin position="66"/>
        <end position="83"/>
    </location>
</feature>
<protein>
    <submittedName>
        <fullName evidence="2">Uncharacterized protein</fullName>
    </submittedName>
</protein>
<proteinExistence type="predicted"/>
<name>A0A2S3ZZI4_ARTGL</name>
<feature type="transmembrane region" description="Helical" evidence="1">
    <location>
        <begin position="34"/>
        <end position="54"/>
    </location>
</feature>
<sequence>MVAAVVALEALVLGVLGAWSIVLAATAPTHSLASGVFLIVLLLALSAGLALVAVNVYRGFRWTRSAAFVWQLLMVALAVSTLLEGNILLGLAMLLPPVAAAYFLFTPKVVAFSLRSGAENNVL</sequence>
<evidence type="ECO:0000256" key="1">
    <source>
        <dbReference type="SAM" id="Phobius"/>
    </source>
</evidence>
<evidence type="ECO:0000313" key="3">
    <source>
        <dbReference type="Proteomes" id="UP000237061"/>
    </source>
</evidence>
<keyword evidence="1" id="KW-1133">Transmembrane helix</keyword>
<dbReference type="EMBL" id="PPXC01000003">
    <property type="protein sequence ID" value="POH74623.1"/>
    <property type="molecule type" value="Genomic_DNA"/>
</dbReference>
<comment type="caution">
    <text evidence="2">The sequence shown here is derived from an EMBL/GenBank/DDBJ whole genome shotgun (WGS) entry which is preliminary data.</text>
</comment>
<dbReference type="Proteomes" id="UP000237061">
    <property type="component" value="Unassembled WGS sequence"/>
</dbReference>
<keyword evidence="1" id="KW-0472">Membrane</keyword>
<dbReference type="AlphaFoldDB" id="A0A2S3ZZI4"/>
<accession>A0A2S3ZZI4</accession>
<evidence type="ECO:0000313" key="2">
    <source>
        <dbReference type="EMBL" id="POH74623.1"/>
    </source>
</evidence>
<organism evidence="2 3">
    <name type="scientific">Arthrobacter glacialis</name>
    <dbReference type="NCBI Taxonomy" id="1664"/>
    <lineage>
        <taxon>Bacteria</taxon>
        <taxon>Bacillati</taxon>
        <taxon>Actinomycetota</taxon>
        <taxon>Actinomycetes</taxon>
        <taxon>Micrococcales</taxon>
        <taxon>Micrococcaceae</taxon>
        <taxon>Arthrobacter</taxon>
    </lineage>
</organism>